<keyword evidence="2" id="KW-0489">Methyltransferase</keyword>
<dbReference type="PANTHER" id="PTHR47778:SF2">
    <property type="entry name" value="GLYCOSYL TRANSFERASE FAMILY 1 DOMAIN-CONTAINING PROTEIN"/>
    <property type="match status" value="1"/>
</dbReference>
<dbReference type="PANTHER" id="PTHR47778">
    <property type="entry name" value="BNAA05G14870D PROTEIN"/>
    <property type="match status" value="1"/>
</dbReference>
<dbReference type="STRING" id="33114.A0A2G2XSJ6"/>
<dbReference type="GO" id="GO:0008168">
    <property type="term" value="F:methyltransferase activity"/>
    <property type="evidence" value="ECO:0007669"/>
    <property type="project" value="UniProtKB-KW"/>
</dbReference>
<evidence type="ECO:0000256" key="5">
    <source>
        <dbReference type="ARBA" id="ARBA00022842"/>
    </source>
</evidence>
<keyword evidence="7" id="KW-0812">Transmembrane</keyword>
<feature type="region of interest" description="Disordered" evidence="6">
    <location>
        <begin position="11"/>
        <end position="54"/>
    </location>
</feature>
<accession>A0A2G2XSJ6</accession>
<evidence type="ECO:0000256" key="4">
    <source>
        <dbReference type="ARBA" id="ARBA00022723"/>
    </source>
</evidence>
<keyword evidence="7" id="KW-0472">Membrane</keyword>
<organism evidence="8 9">
    <name type="scientific">Capsicum baccatum</name>
    <name type="common">Peruvian pepper</name>
    <dbReference type="NCBI Taxonomy" id="33114"/>
    <lineage>
        <taxon>Eukaryota</taxon>
        <taxon>Viridiplantae</taxon>
        <taxon>Streptophyta</taxon>
        <taxon>Embryophyta</taxon>
        <taxon>Tracheophyta</taxon>
        <taxon>Spermatophyta</taxon>
        <taxon>Magnoliopsida</taxon>
        <taxon>eudicotyledons</taxon>
        <taxon>Gunneridae</taxon>
        <taxon>Pentapetalae</taxon>
        <taxon>asterids</taxon>
        <taxon>lamiids</taxon>
        <taxon>Solanales</taxon>
        <taxon>Solanaceae</taxon>
        <taxon>Solanoideae</taxon>
        <taxon>Capsiceae</taxon>
        <taxon>Capsicum</taxon>
    </lineage>
</organism>
<feature type="transmembrane region" description="Helical" evidence="7">
    <location>
        <begin position="65"/>
        <end position="82"/>
    </location>
</feature>
<dbReference type="SUPFAM" id="SSF53335">
    <property type="entry name" value="S-adenosyl-L-methionine-dependent methyltransferases"/>
    <property type="match status" value="1"/>
</dbReference>
<dbReference type="GO" id="GO:0046872">
    <property type="term" value="F:metal ion binding"/>
    <property type="evidence" value="ECO:0007669"/>
    <property type="project" value="UniProtKB-KW"/>
</dbReference>
<evidence type="ECO:0000256" key="1">
    <source>
        <dbReference type="ARBA" id="ARBA00007967"/>
    </source>
</evidence>
<dbReference type="InterPro" id="IPR029063">
    <property type="entry name" value="SAM-dependent_MTases_sf"/>
</dbReference>
<dbReference type="EMBL" id="MLFT02000001">
    <property type="protein sequence ID" value="PHT60465.1"/>
    <property type="molecule type" value="Genomic_DNA"/>
</dbReference>
<dbReference type="AlphaFoldDB" id="A0A2G2XSJ6"/>
<comment type="similarity">
    <text evidence="1">Belongs to the methyltransferase superfamily. Type-7 methyltransferase family.</text>
</comment>
<dbReference type="Gene3D" id="1.10.1200.270">
    <property type="entry name" value="Methyltransferase, alpha-helical capping domain"/>
    <property type="match status" value="1"/>
</dbReference>
<evidence type="ECO:0000313" key="8">
    <source>
        <dbReference type="EMBL" id="PHT60465.1"/>
    </source>
</evidence>
<sequence>MDELNIVRPSPLRLNGPGPVKSTLSGRSTPRGGSPSFRRLNSGRTPRRDGKSDAFSSQWFRSNRIVLWLLLITLWAYGGFYVQSRWAHGDNKEEIFGGSEDMTKMEEKNGCFSIERRELTYPKSKLVDEADAKTLMTNLRAVLEGLIINHFGSEIAKEACARTILKSEEISTWMKANYEKSCKLFIALKRK</sequence>
<keyword evidence="9" id="KW-1185">Reference proteome</keyword>
<keyword evidence="5" id="KW-0460">Magnesium</keyword>
<dbReference type="OrthoDB" id="1523883at2759"/>
<dbReference type="InterPro" id="IPR042086">
    <property type="entry name" value="MeTrfase_capping"/>
</dbReference>
<keyword evidence="7" id="KW-1133">Transmembrane helix</keyword>
<dbReference type="GO" id="GO:0032259">
    <property type="term" value="P:methylation"/>
    <property type="evidence" value="ECO:0007669"/>
    <property type="project" value="UniProtKB-KW"/>
</dbReference>
<reference evidence="9" key="2">
    <citation type="journal article" date="2017" name="J. Anim. Genet.">
        <title>Multiple reference genome sequences of hot pepper reveal the massive evolution of plant disease resistance genes by retroduplication.</title>
        <authorList>
            <person name="Kim S."/>
            <person name="Park J."/>
            <person name="Yeom S.-I."/>
            <person name="Kim Y.-M."/>
            <person name="Seo E."/>
            <person name="Kim K.-T."/>
            <person name="Kim M.-S."/>
            <person name="Lee J.M."/>
            <person name="Cheong K."/>
            <person name="Shin H.-S."/>
            <person name="Kim S.-B."/>
            <person name="Han K."/>
            <person name="Lee J."/>
            <person name="Park M."/>
            <person name="Lee H.-A."/>
            <person name="Lee H.-Y."/>
            <person name="Lee Y."/>
            <person name="Oh S."/>
            <person name="Lee J.H."/>
            <person name="Choi E."/>
            <person name="Choi E."/>
            <person name="Lee S.E."/>
            <person name="Jeon J."/>
            <person name="Kim H."/>
            <person name="Choi G."/>
            <person name="Song H."/>
            <person name="Lee J."/>
            <person name="Lee S.-C."/>
            <person name="Kwon J.-K."/>
            <person name="Lee H.-Y."/>
            <person name="Koo N."/>
            <person name="Hong Y."/>
            <person name="Kim R.W."/>
            <person name="Kang W.-H."/>
            <person name="Huh J.H."/>
            <person name="Kang B.-C."/>
            <person name="Yang T.-J."/>
            <person name="Lee Y.-H."/>
            <person name="Bennetzen J.L."/>
            <person name="Choi D."/>
        </authorList>
    </citation>
    <scope>NUCLEOTIDE SEQUENCE [LARGE SCALE GENOMIC DNA]</scope>
    <source>
        <strain evidence="9">cv. PBC81</strain>
    </source>
</reference>
<evidence type="ECO:0000256" key="3">
    <source>
        <dbReference type="ARBA" id="ARBA00022679"/>
    </source>
</evidence>
<dbReference type="Proteomes" id="UP000224567">
    <property type="component" value="Unassembled WGS sequence"/>
</dbReference>
<gene>
    <name evidence="8" type="ORF">CQW23_02828</name>
</gene>
<dbReference type="Pfam" id="PF03492">
    <property type="entry name" value="Methyltransf_7"/>
    <property type="match status" value="1"/>
</dbReference>
<reference evidence="8 9" key="1">
    <citation type="journal article" date="2017" name="Genome Biol.">
        <title>New reference genome sequences of hot pepper reveal the massive evolution of plant disease-resistance genes by retroduplication.</title>
        <authorList>
            <person name="Kim S."/>
            <person name="Park J."/>
            <person name="Yeom S.I."/>
            <person name="Kim Y.M."/>
            <person name="Seo E."/>
            <person name="Kim K.T."/>
            <person name="Kim M.S."/>
            <person name="Lee J.M."/>
            <person name="Cheong K."/>
            <person name="Shin H.S."/>
            <person name="Kim S.B."/>
            <person name="Han K."/>
            <person name="Lee J."/>
            <person name="Park M."/>
            <person name="Lee H.A."/>
            <person name="Lee H.Y."/>
            <person name="Lee Y."/>
            <person name="Oh S."/>
            <person name="Lee J.H."/>
            <person name="Choi E."/>
            <person name="Choi E."/>
            <person name="Lee S.E."/>
            <person name="Jeon J."/>
            <person name="Kim H."/>
            <person name="Choi G."/>
            <person name="Song H."/>
            <person name="Lee J."/>
            <person name="Lee S.C."/>
            <person name="Kwon J.K."/>
            <person name="Lee H.Y."/>
            <person name="Koo N."/>
            <person name="Hong Y."/>
            <person name="Kim R.W."/>
            <person name="Kang W.H."/>
            <person name="Huh J.H."/>
            <person name="Kang B.C."/>
            <person name="Yang T.J."/>
            <person name="Lee Y.H."/>
            <person name="Bennetzen J.L."/>
            <person name="Choi D."/>
        </authorList>
    </citation>
    <scope>NUCLEOTIDE SEQUENCE [LARGE SCALE GENOMIC DNA]</scope>
    <source>
        <strain evidence="9">cv. PBC81</strain>
    </source>
</reference>
<protein>
    <submittedName>
        <fullName evidence="8">Uncharacterized protein</fullName>
    </submittedName>
</protein>
<evidence type="ECO:0000256" key="2">
    <source>
        <dbReference type="ARBA" id="ARBA00022603"/>
    </source>
</evidence>
<dbReference type="Gene3D" id="3.40.50.150">
    <property type="entry name" value="Vaccinia Virus protein VP39"/>
    <property type="match status" value="1"/>
</dbReference>
<evidence type="ECO:0000256" key="6">
    <source>
        <dbReference type="SAM" id="MobiDB-lite"/>
    </source>
</evidence>
<evidence type="ECO:0000256" key="7">
    <source>
        <dbReference type="SAM" id="Phobius"/>
    </source>
</evidence>
<keyword evidence="3" id="KW-0808">Transferase</keyword>
<proteinExistence type="inferred from homology"/>
<comment type="caution">
    <text evidence="8">The sequence shown here is derived from an EMBL/GenBank/DDBJ whole genome shotgun (WGS) entry which is preliminary data.</text>
</comment>
<feature type="compositionally biased region" description="Low complexity" evidence="6">
    <location>
        <begin position="22"/>
        <end position="36"/>
    </location>
</feature>
<keyword evidence="4" id="KW-0479">Metal-binding</keyword>
<name>A0A2G2XSJ6_CAPBA</name>
<dbReference type="InterPro" id="IPR005299">
    <property type="entry name" value="MeTrfase_7"/>
</dbReference>
<evidence type="ECO:0000313" key="9">
    <source>
        <dbReference type="Proteomes" id="UP000224567"/>
    </source>
</evidence>